<name>A0A251V8H9_HELAN</name>
<evidence type="ECO:0000313" key="6">
    <source>
        <dbReference type="EMBL" id="OTG31875.1"/>
    </source>
</evidence>
<dbReference type="InParanoid" id="A0A251V8H9"/>
<reference evidence="5 7" key="1">
    <citation type="journal article" date="2017" name="Nature">
        <title>The sunflower genome provides insights into oil metabolism, flowering and Asterid evolution.</title>
        <authorList>
            <person name="Badouin H."/>
            <person name="Gouzy J."/>
            <person name="Grassa C.J."/>
            <person name="Murat F."/>
            <person name="Staton S.E."/>
            <person name="Cottret L."/>
            <person name="Lelandais-Briere C."/>
            <person name="Owens G.L."/>
            <person name="Carrere S."/>
            <person name="Mayjonade B."/>
            <person name="Legrand L."/>
            <person name="Gill N."/>
            <person name="Kane N.C."/>
            <person name="Bowers J.E."/>
            <person name="Hubner S."/>
            <person name="Bellec A."/>
            <person name="Berard A."/>
            <person name="Berges H."/>
            <person name="Blanchet N."/>
            <person name="Boniface M.C."/>
            <person name="Brunel D."/>
            <person name="Catrice O."/>
            <person name="Chaidir N."/>
            <person name="Claudel C."/>
            <person name="Donnadieu C."/>
            <person name="Faraut T."/>
            <person name="Fievet G."/>
            <person name="Helmstetter N."/>
            <person name="King M."/>
            <person name="Knapp S.J."/>
            <person name="Lai Z."/>
            <person name="Le Paslier M.C."/>
            <person name="Lippi Y."/>
            <person name="Lorenzon L."/>
            <person name="Mandel J.R."/>
            <person name="Marage G."/>
            <person name="Marchand G."/>
            <person name="Marquand E."/>
            <person name="Bret-Mestries E."/>
            <person name="Morien E."/>
            <person name="Nambeesan S."/>
            <person name="Nguyen T."/>
            <person name="Pegot-Espagnet P."/>
            <person name="Pouilly N."/>
            <person name="Raftis F."/>
            <person name="Sallet E."/>
            <person name="Schiex T."/>
            <person name="Thomas J."/>
            <person name="Vandecasteele C."/>
            <person name="Vares D."/>
            <person name="Vear F."/>
            <person name="Vautrin S."/>
            <person name="Crespi M."/>
            <person name="Mangin B."/>
            <person name="Burke J.M."/>
            <person name="Salse J."/>
            <person name="Munos S."/>
            <person name="Vincourt P."/>
            <person name="Rieseberg L.H."/>
            <person name="Langlade N.B."/>
        </authorList>
    </citation>
    <scope>NUCLEOTIDE SEQUENCE [LARGE SCALE GENOMIC DNA]</scope>
    <source>
        <strain evidence="7">cv. SF193</strain>
        <tissue evidence="5">Leaves</tissue>
    </source>
</reference>
<dbReference type="Proteomes" id="UP000215914">
    <property type="component" value="Chromosome 3"/>
</dbReference>
<accession>A0A251V8H9</accession>
<evidence type="ECO:0000256" key="1">
    <source>
        <dbReference type="ARBA" id="ARBA00004123"/>
    </source>
</evidence>
<dbReference type="Gramene" id="mRNA:HanXRQr2_Chr03g0122701">
    <property type="protein sequence ID" value="mRNA:HanXRQr2_Chr03g0122701"/>
    <property type="gene ID" value="HanXRQr2_Chr03g0122701"/>
</dbReference>
<comment type="subcellular location">
    <subcellularLocation>
        <location evidence="1">Nucleus</location>
    </subcellularLocation>
</comment>
<evidence type="ECO:0000256" key="3">
    <source>
        <dbReference type="SAM" id="MobiDB-lite"/>
    </source>
</evidence>
<dbReference type="AlphaFoldDB" id="A0A251V8H9"/>
<dbReference type="InterPro" id="IPR036529">
    <property type="entry name" value="KIX_dom_sf"/>
</dbReference>
<evidence type="ECO:0000313" key="7">
    <source>
        <dbReference type="Proteomes" id="UP000215914"/>
    </source>
</evidence>
<dbReference type="Gene3D" id="1.10.246.20">
    <property type="entry name" value="Coactivator CBP, KIX domain"/>
    <property type="match status" value="1"/>
</dbReference>
<feature type="region of interest" description="Disordered" evidence="3">
    <location>
        <begin position="24"/>
        <end position="54"/>
    </location>
</feature>
<protein>
    <submittedName>
        <fullName evidence="5">Mediator complex subunit 15, KIX domain-containing protein</fullName>
    </submittedName>
    <submittedName>
        <fullName evidence="6">Putative coactivator CBP, KIX domain-containing protein</fullName>
    </submittedName>
</protein>
<evidence type="ECO:0000259" key="4">
    <source>
        <dbReference type="Pfam" id="PF16987"/>
    </source>
</evidence>
<keyword evidence="2" id="KW-0539">Nucleus</keyword>
<keyword evidence="7" id="KW-1185">Reference proteome</keyword>
<dbReference type="GO" id="GO:0031490">
    <property type="term" value="F:chromatin DNA binding"/>
    <property type="evidence" value="ECO:0007669"/>
    <property type="project" value="InterPro"/>
</dbReference>
<sequence length="194" mass="22105">MEQAVSFEKSNYIAATSQSEYIQQTSLKTAAQTSNPNSGDQKGATDGVDDPTLESGDWRAQLEADSRQIFVNKITETLKRCLPFAGDKELQDIAVWFEEKTYTVATSQSNYLRELSVKMLAIDPMQSKSDANSVNPWVLDLIQDWKEEVYQKIKAMKDLYLQDLNVMHQNSLSKLLQHDSRQQPDNEPLEILIR</sequence>
<dbReference type="PANTHER" id="PTHR33137">
    <property type="entry name" value="MEDIATOR OF RNA POLYMERASE II TRANSCRIPTION SUBUNIT 15A-RELATED"/>
    <property type="match status" value="1"/>
</dbReference>
<feature type="region of interest" description="Disordered" evidence="3">
    <location>
        <begin position="175"/>
        <end position="194"/>
    </location>
</feature>
<dbReference type="GO" id="GO:0005634">
    <property type="term" value="C:nucleus"/>
    <property type="evidence" value="ECO:0007669"/>
    <property type="project" value="UniProtKB-SubCell"/>
</dbReference>
<proteinExistence type="predicted"/>
<reference evidence="6" key="2">
    <citation type="submission" date="2017-02" db="EMBL/GenBank/DDBJ databases">
        <title>Sunflower complete genome.</title>
        <authorList>
            <person name="Langlade N."/>
            <person name="Munos S."/>
        </authorList>
    </citation>
    <scope>NUCLEOTIDE SEQUENCE [LARGE SCALE GENOMIC DNA]</scope>
    <source>
        <tissue evidence="6">Leaves</tissue>
    </source>
</reference>
<dbReference type="Pfam" id="PF16987">
    <property type="entry name" value="KIX_2"/>
    <property type="match status" value="1"/>
</dbReference>
<feature type="domain" description="Mediator complex subunit 15 KIX" evidence="4">
    <location>
        <begin position="56"/>
        <end position="131"/>
    </location>
</feature>
<dbReference type="EMBL" id="CM007892">
    <property type="protein sequence ID" value="OTG31875.1"/>
    <property type="molecule type" value="Genomic_DNA"/>
</dbReference>
<evidence type="ECO:0000313" key="5">
    <source>
        <dbReference type="EMBL" id="KAF5815400.1"/>
    </source>
</evidence>
<dbReference type="PANTHER" id="PTHR33137:SF4">
    <property type="entry name" value="MEDIATOR OF RNA POLYMERASE II TRANSCRIPTION SUBUNIT 15A-RELATED"/>
    <property type="match status" value="1"/>
</dbReference>
<dbReference type="InterPro" id="IPR044661">
    <property type="entry name" value="MED15a/b/c-like"/>
</dbReference>
<feature type="compositionally biased region" description="Polar residues" evidence="3">
    <location>
        <begin position="24"/>
        <end position="40"/>
    </location>
</feature>
<dbReference type="InterPro" id="IPR036546">
    <property type="entry name" value="MED15_KIX"/>
</dbReference>
<evidence type="ECO:0000256" key="2">
    <source>
        <dbReference type="ARBA" id="ARBA00023242"/>
    </source>
</evidence>
<reference evidence="5" key="3">
    <citation type="submission" date="2020-06" db="EMBL/GenBank/DDBJ databases">
        <title>Helianthus annuus Genome sequencing and assembly Release 2.</title>
        <authorList>
            <person name="Gouzy J."/>
            <person name="Langlade N."/>
            <person name="Munos S."/>
        </authorList>
    </citation>
    <scope>NUCLEOTIDE SEQUENCE</scope>
    <source>
        <tissue evidence="5">Leaves</tissue>
    </source>
</reference>
<gene>
    <name evidence="6" type="ORF">HannXRQ_Chr03g0080521</name>
    <name evidence="5" type="ORF">HanXRQr2_Chr03g0122701</name>
</gene>
<dbReference type="EMBL" id="MNCJ02000318">
    <property type="protein sequence ID" value="KAF5815400.1"/>
    <property type="molecule type" value="Genomic_DNA"/>
</dbReference>
<dbReference type="GO" id="GO:0003713">
    <property type="term" value="F:transcription coactivator activity"/>
    <property type="evidence" value="ECO:0007669"/>
    <property type="project" value="InterPro"/>
</dbReference>
<organism evidence="6 7">
    <name type="scientific">Helianthus annuus</name>
    <name type="common">Common sunflower</name>
    <dbReference type="NCBI Taxonomy" id="4232"/>
    <lineage>
        <taxon>Eukaryota</taxon>
        <taxon>Viridiplantae</taxon>
        <taxon>Streptophyta</taxon>
        <taxon>Embryophyta</taxon>
        <taxon>Tracheophyta</taxon>
        <taxon>Spermatophyta</taxon>
        <taxon>Magnoliopsida</taxon>
        <taxon>eudicotyledons</taxon>
        <taxon>Gunneridae</taxon>
        <taxon>Pentapetalae</taxon>
        <taxon>asterids</taxon>
        <taxon>campanulids</taxon>
        <taxon>Asterales</taxon>
        <taxon>Asteraceae</taxon>
        <taxon>Asteroideae</taxon>
        <taxon>Heliantheae alliance</taxon>
        <taxon>Heliantheae</taxon>
        <taxon>Helianthus</taxon>
    </lineage>
</organism>